<name>A0ABD1KG79_9TELE</name>
<gene>
    <name evidence="4" type="ORF">ACEWY4_007285</name>
</gene>
<evidence type="ECO:0000313" key="5">
    <source>
        <dbReference type="Proteomes" id="UP001591681"/>
    </source>
</evidence>
<dbReference type="PANTHER" id="PTHR23035:SF1">
    <property type="entry name" value="CILIA- AND FLAGELLA-ASSOCIATED PROTEIN 97"/>
    <property type="match status" value="1"/>
</dbReference>
<dbReference type="Proteomes" id="UP001591681">
    <property type="component" value="Unassembled WGS sequence"/>
</dbReference>
<feature type="compositionally biased region" description="Basic and acidic residues" evidence="3">
    <location>
        <begin position="57"/>
        <end position="71"/>
    </location>
</feature>
<accession>A0ABD1KG79</accession>
<dbReference type="InterPro" id="IPR029488">
    <property type="entry name" value="Hmw/CFAP97"/>
</dbReference>
<feature type="compositionally biased region" description="Low complexity" evidence="3">
    <location>
        <begin position="494"/>
        <end position="513"/>
    </location>
</feature>
<dbReference type="EMBL" id="JBHFQA010000006">
    <property type="protein sequence ID" value="KAL2098078.1"/>
    <property type="molecule type" value="Genomic_DNA"/>
</dbReference>
<feature type="region of interest" description="Disordered" evidence="3">
    <location>
        <begin position="1"/>
        <end position="253"/>
    </location>
</feature>
<feature type="compositionally biased region" description="Pro residues" evidence="3">
    <location>
        <begin position="514"/>
        <end position="526"/>
    </location>
</feature>
<evidence type="ECO:0000256" key="3">
    <source>
        <dbReference type="SAM" id="MobiDB-lite"/>
    </source>
</evidence>
<evidence type="ECO:0000256" key="2">
    <source>
        <dbReference type="ARBA" id="ARBA00021424"/>
    </source>
</evidence>
<dbReference type="AlphaFoldDB" id="A0ABD1KG79"/>
<feature type="compositionally biased region" description="Acidic residues" evidence="3">
    <location>
        <begin position="229"/>
        <end position="239"/>
    </location>
</feature>
<organism evidence="4 5">
    <name type="scientific">Coilia grayii</name>
    <name type="common">Gray's grenadier anchovy</name>
    <dbReference type="NCBI Taxonomy" id="363190"/>
    <lineage>
        <taxon>Eukaryota</taxon>
        <taxon>Metazoa</taxon>
        <taxon>Chordata</taxon>
        <taxon>Craniata</taxon>
        <taxon>Vertebrata</taxon>
        <taxon>Euteleostomi</taxon>
        <taxon>Actinopterygii</taxon>
        <taxon>Neopterygii</taxon>
        <taxon>Teleostei</taxon>
        <taxon>Clupei</taxon>
        <taxon>Clupeiformes</taxon>
        <taxon>Clupeoidei</taxon>
        <taxon>Engraulidae</taxon>
        <taxon>Coilinae</taxon>
        <taxon>Coilia</taxon>
    </lineage>
</organism>
<comment type="similarity">
    <text evidence="1">Belongs to the CFAP97 family.</text>
</comment>
<feature type="compositionally biased region" description="Polar residues" evidence="3">
    <location>
        <begin position="240"/>
        <end position="253"/>
    </location>
</feature>
<dbReference type="PANTHER" id="PTHR23035">
    <property type="entry name" value="CILIA- AND FLAGELLA-ASSOCIATED PROTEIN 97-RELATED"/>
    <property type="match status" value="1"/>
</dbReference>
<proteinExistence type="inferred from homology"/>
<evidence type="ECO:0000256" key="1">
    <source>
        <dbReference type="ARBA" id="ARBA00008315"/>
    </source>
</evidence>
<keyword evidence="5" id="KW-1185">Reference proteome</keyword>
<feature type="region of interest" description="Disordered" evidence="3">
    <location>
        <begin position="393"/>
        <end position="445"/>
    </location>
</feature>
<feature type="compositionally biased region" description="Basic and acidic residues" evidence="3">
    <location>
        <begin position="1"/>
        <end position="16"/>
    </location>
</feature>
<dbReference type="InterPro" id="IPR038791">
    <property type="entry name" value="Cfap97/Hemingway"/>
</dbReference>
<feature type="region of interest" description="Disordered" evidence="3">
    <location>
        <begin position="326"/>
        <end position="379"/>
    </location>
</feature>
<sequence length="539" mass="59120">MYSPKELEEGVDHSFFDSDCEDGPSQDCDNAQSKQHSSGSDVVSHGDRYSAELSSTNKEKQNQKKDERVDDSPQVEDAVIDLKEIKDAVSEVKDYSRENKKGGASDSDSSGQNEEEEGTAGPAGGHEMSKSTLVGANVMSKAAHETQVNNGSDGNVYEMKRTDLDAHDGIKKRESALQTASDEEDGSINGGDRSHERSLSKLSGATGSRCSRESPLPSGGENNSAEPEFPPELESEDTVTDVTPLSTPDMSPAQSFDLPVFALEAKEPAAAVAASPPPTAALISEKTKQHNVTIDLNVTADENSTRDDFDDEDIFGLESQASSLNPVVRLEAMDKPRNSDQQGHSRVRAAREHSSVGAGSAQSDVPRGQHRRNYTFRDDEVWRIDRENQRLLRELSRPSSRPRSGNDTNSAYSVSSCSSRRYSGPPPHRLYHSATNRQREQKRIERENLALLKRIETVKPSISRAEQLADYQRQSRYRCAPPIMENYRTALDTSLSRSSQGRSSRPCSASVRPSPRPGSRPSPSPTKPSQDTFPRPAWS</sequence>
<comment type="caution">
    <text evidence="4">The sequence shown here is derived from an EMBL/GenBank/DDBJ whole genome shotgun (WGS) entry which is preliminary data.</text>
</comment>
<feature type="compositionally biased region" description="Low complexity" evidence="3">
    <location>
        <begin position="410"/>
        <end position="423"/>
    </location>
</feature>
<reference evidence="4 5" key="1">
    <citation type="submission" date="2024-09" db="EMBL/GenBank/DDBJ databases">
        <title>A chromosome-level genome assembly of Gray's grenadier anchovy, Coilia grayii.</title>
        <authorList>
            <person name="Fu Z."/>
        </authorList>
    </citation>
    <scope>NUCLEOTIDE SEQUENCE [LARGE SCALE GENOMIC DNA]</scope>
    <source>
        <strain evidence="4">G4</strain>
        <tissue evidence="4">Muscle</tissue>
    </source>
</reference>
<feature type="compositionally biased region" description="Polar residues" evidence="3">
    <location>
        <begin position="27"/>
        <end position="41"/>
    </location>
</feature>
<feature type="compositionally biased region" description="Basic and acidic residues" evidence="3">
    <location>
        <begin position="80"/>
        <end position="103"/>
    </location>
</feature>
<feature type="compositionally biased region" description="Basic and acidic residues" evidence="3">
    <location>
        <begin position="158"/>
        <end position="175"/>
    </location>
</feature>
<protein>
    <recommendedName>
        <fullName evidence="2">Cilia- and flagella-associated protein 97</fullName>
    </recommendedName>
</protein>
<dbReference type="Pfam" id="PF13879">
    <property type="entry name" value="Hmw_CFAP97"/>
    <property type="match status" value="1"/>
</dbReference>
<feature type="compositionally biased region" description="Polar residues" evidence="3">
    <location>
        <begin position="200"/>
        <end position="209"/>
    </location>
</feature>
<feature type="region of interest" description="Disordered" evidence="3">
    <location>
        <begin position="488"/>
        <end position="539"/>
    </location>
</feature>
<evidence type="ECO:0000313" key="4">
    <source>
        <dbReference type="EMBL" id="KAL2098078.1"/>
    </source>
</evidence>